<protein>
    <submittedName>
        <fullName evidence="9">Ethylbenzene dehydrogenase</fullName>
    </submittedName>
</protein>
<proteinExistence type="predicted"/>
<dbReference type="STRING" id="392333.SAMN05660860_03458"/>
<dbReference type="AlphaFoldDB" id="A0A1G9XG71"/>
<dbReference type="Gene3D" id="2.60.40.1190">
    <property type="match status" value="1"/>
</dbReference>
<keyword evidence="1" id="KW-0813">Transport</keyword>
<feature type="region of interest" description="Disordered" evidence="6">
    <location>
        <begin position="221"/>
        <end position="279"/>
    </location>
</feature>
<evidence type="ECO:0000256" key="5">
    <source>
        <dbReference type="ARBA" id="ARBA00023004"/>
    </source>
</evidence>
<evidence type="ECO:0000256" key="3">
    <source>
        <dbReference type="ARBA" id="ARBA00022723"/>
    </source>
</evidence>
<evidence type="ECO:0000256" key="4">
    <source>
        <dbReference type="ARBA" id="ARBA00022982"/>
    </source>
</evidence>
<keyword evidence="4" id="KW-0249">Electron transport</keyword>
<gene>
    <name evidence="9" type="ORF">SAMN05660860_03458</name>
</gene>
<feature type="domain" description="Cytochrome c-552/DMSO reductase-like haem-binding" evidence="8">
    <location>
        <begin position="88"/>
        <end position="315"/>
    </location>
</feature>
<evidence type="ECO:0000256" key="1">
    <source>
        <dbReference type="ARBA" id="ARBA00022448"/>
    </source>
</evidence>
<evidence type="ECO:0000256" key="2">
    <source>
        <dbReference type="ARBA" id="ARBA00022617"/>
    </source>
</evidence>
<dbReference type="OrthoDB" id="5401148at2"/>
<dbReference type="InterPro" id="IPR019020">
    <property type="entry name" value="Cyt-c552/DMSO_Rdtase_haem-bd"/>
</dbReference>
<dbReference type="EMBL" id="FNGU01000014">
    <property type="protein sequence ID" value="SDM95446.1"/>
    <property type="molecule type" value="Genomic_DNA"/>
</dbReference>
<dbReference type="GO" id="GO:0046872">
    <property type="term" value="F:metal ion binding"/>
    <property type="evidence" value="ECO:0007669"/>
    <property type="project" value="UniProtKB-KW"/>
</dbReference>
<dbReference type="Proteomes" id="UP000182146">
    <property type="component" value="Unassembled WGS sequence"/>
</dbReference>
<organism evidence="9 10">
    <name type="scientific">Geoalkalibacter ferrihydriticus</name>
    <dbReference type="NCBI Taxonomy" id="392333"/>
    <lineage>
        <taxon>Bacteria</taxon>
        <taxon>Pseudomonadati</taxon>
        <taxon>Thermodesulfobacteriota</taxon>
        <taxon>Desulfuromonadia</taxon>
        <taxon>Desulfuromonadales</taxon>
        <taxon>Geoalkalibacteraceae</taxon>
        <taxon>Geoalkalibacter</taxon>
    </lineage>
</organism>
<keyword evidence="3" id="KW-0479">Metal-binding</keyword>
<sequence>MTRCMWIAAAFLLIATALNGCREIPADRLYALKLAQPPSDADWQRALPRQVQVKGGRLHELRGQMNLDEDTVHASTPSCHHGALPPAPISVDMRAFYTETDLYLRLSWPDATRDDRLMQWRFDGEIWHNEGGQEDGLGLLWAERQDFPRFTCAQACHLADFAVSGAAFHARNLMRLREEGPWLDLWRWRADLSARHGFADDLWLDAQGMHPDIPGELYRENSRAAQSPAAGLEPFAPGDQPLRDGDGRPASGFRPPGSTAPGYLTERPRGGRADVSARSSHEGGRWTLILRRALDTGDPRDIVFRPGDPLGTAFGLAIMDHTPVDHYASTLEEILVLLPGE</sequence>
<dbReference type="Pfam" id="PF09459">
    <property type="entry name" value="EB_dh"/>
    <property type="match status" value="1"/>
</dbReference>
<keyword evidence="2" id="KW-0349">Heme</keyword>
<evidence type="ECO:0000256" key="7">
    <source>
        <dbReference type="SAM" id="SignalP"/>
    </source>
</evidence>
<dbReference type="RefSeq" id="WP_139172211.1">
    <property type="nucleotide sequence ID" value="NZ_FNGU01000014.1"/>
</dbReference>
<dbReference type="GO" id="GO:0020037">
    <property type="term" value="F:heme binding"/>
    <property type="evidence" value="ECO:0007669"/>
    <property type="project" value="InterPro"/>
</dbReference>
<evidence type="ECO:0000259" key="8">
    <source>
        <dbReference type="Pfam" id="PF09459"/>
    </source>
</evidence>
<evidence type="ECO:0000313" key="10">
    <source>
        <dbReference type="Proteomes" id="UP000182146"/>
    </source>
</evidence>
<evidence type="ECO:0000256" key="6">
    <source>
        <dbReference type="SAM" id="MobiDB-lite"/>
    </source>
</evidence>
<keyword evidence="5" id="KW-0408">Iron</keyword>
<evidence type="ECO:0000313" key="9">
    <source>
        <dbReference type="EMBL" id="SDM95446.1"/>
    </source>
</evidence>
<accession>A0A1G9XG71</accession>
<keyword evidence="7" id="KW-0732">Signal</keyword>
<name>A0A1G9XG71_9BACT</name>
<feature type="chain" id="PRO_5010307121" evidence="7">
    <location>
        <begin position="21"/>
        <end position="341"/>
    </location>
</feature>
<feature type="signal peptide" evidence="7">
    <location>
        <begin position="1"/>
        <end position="20"/>
    </location>
</feature>
<reference evidence="9 10" key="1">
    <citation type="submission" date="2016-10" db="EMBL/GenBank/DDBJ databases">
        <authorList>
            <person name="de Groot N.N."/>
        </authorList>
    </citation>
    <scope>NUCLEOTIDE SEQUENCE [LARGE SCALE GENOMIC DNA]</scope>
    <source>
        <strain evidence="9 10">DSM 17813</strain>
    </source>
</reference>